<evidence type="ECO:0000256" key="1">
    <source>
        <dbReference type="SAM" id="MobiDB-lite"/>
    </source>
</evidence>
<comment type="caution">
    <text evidence="3">The sequence shown here is derived from an EMBL/GenBank/DDBJ whole genome shotgun (WGS) entry which is preliminary data.</text>
</comment>
<name>A0A8J2PGS6_9HEXA</name>
<keyword evidence="2" id="KW-0732">Signal</keyword>
<evidence type="ECO:0000313" key="4">
    <source>
        <dbReference type="Proteomes" id="UP000708208"/>
    </source>
</evidence>
<protein>
    <submittedName>
        <fullName evidence="3">Uncharacterized protein</fullName>
    </submittedName>
</protein>
<feature type="compositionally biased region" description="Acidic residues" evidence="1">
    <location>
        <begin position="86"/>
        <end position="120"/>
    </location>
</feature>
<dbReference type="Proteomes" id="UP000708208">
    <property type="component" value="Unassembled WGS sequence"/>
</dbReference>
<feature type="region of interest" description="Disordered" evidence="1">
    <location>
        <begin position="37"/>
        <end position="127"/>
    </location>
</feature>
<evidence type="ECO:0000313" key="3">
    <source>
        <dbReference type="EMBL" id="CAG7785534.1"/>
    </source>
</evidence>
<proteinExistence type="predicted"/>
<keyword evidence="4" id="KW-1185">Reference proteome</keyword>
<feature type="signal peptide" evidence="2">
    <location>
        <begin position="1"/>
        <end position="29"/>
    </location>
</feature>
<sequence length="499" mass="54597">MPRIFHHLLVAALATTLLCLTLNCSPAQSQDVPVAQSDVTNAPQDDSDNVVISSPSDSNQTAETGDYTTDGEQDDRGGDDSGGDYSEGEEESDGPEDESESDEGDSGNPEEETDSYDEAAEQTNPKPQLALIDLIYSRNMTDKNDTLIPADSNVSESKVIYKQEPAGDLETAATGYGGGGHGGHGKGGKYQSGHHSSQGHKGQKGYHGYHGYKKGSKGHNNKDQHKVIMVPRVDILREESKEESTTEASNTEARAQNMRAMGRKEGTRRDIQPRDSIIHTIRMNTAKRRSSMMTTTLEAITANMGIMEITMLIMEARNITASIITDTGKRSIMETKAITKRGITIKSIKDIMESTESKDIMATIHPTERKEIITLRSNTEEVDMAEEVEATEEVVTEREKDTVEVDMVEVEVEVDTKAMVVVEEEEDMEKAMAAEVAAMEVATKVALKMNRLSSLKTIHDESIMMMKIEIEMEPLGSLPSIPSCTLILALLLIAKTIPI</sequence>
<evidence type="ECO:0000256" key="2">
    <source>
        <dbReference type="SAM" id="SignalP"/>
    </source>
</evidence>
<dbReference type="EMBL" id="CAJVCH010298394">
    <property type="protein sequence ID" value="CAG7785534.1"/>
    <property type="molecule type" value="Genomic_DNA"/>
</dbReference>
<dbReference type="AlphaFoldDB" id="A0A8J2PGS6"/>
<feature type="compositionally biased region" description="Low complexity" evidence="1">
    <location>
        <begin position="246"/>
        <end position="255"/>
    </location>
</feature>
<gene>
    <name evidence="3" type="ORF">AFUS01_LOCUS24152</name>
</gene>
<organism evidence="3 4">
    <name type="scientific">Allacma fusca</name>
    <dbReference type="NCBI Taxonomy" id="39272"/>
    <lineage>
        <taxon>Eukaryota</taxon>
        <taxon>Metazoa</taxon>
        <taxon>Ecdysozoa</taxon>
        <taxon>Arthropoda</taxon>
        <taxon>Hexapoda</taxon>
        <taxon>Collembola</taxon>
        <taxon>Symphypleona</taxon>
        <taxon>Sminthuridae</taxon>
        <taxon>Allacma</taxon>
    </lineage>
</organism>
<accession>A0A8J2PGS6</accession>
<feature type="compositionally biased region" description="Polar residues" evidence="1">
    <location>
        <begin position="37"/>
        <end position="67"/>
    </location>
</feature>
<feature type="region of interest" description="Disordered" evidence="1">
    <location>
        <begin position="237"/>
        <end position="270"/>
    </location>
</feature>
<reference evidence="3" key="1">
    <citation type="submission" date="2021-06" db="EMBL/GenBank/DDBJ databases">
        <authorList>
            <person name="Hodson N. C."/>
            <person name="Mongue J. A."/>
            <person name="Jaron S. K."/>
        </authorList>
    </citation>
    <scope>NUCLEOTIDE SEQUENCE</scope>
</reference>
<feature type="chain" id="PRO_5035164927" evidence="2">
    <location>
        <begin position="30"/>
        <end position="499"/>
    </location>
</feature>
<feature type="region of interest" description="Disordered" evidence="1">
    <location>
        <begin position="180"/>
        <end position="204"/>
    </location>
</feature>